<dbReference type="PANTHER" id="PTHR43482">
    <property type="entry name" value="PROTEIN AST1-RELATED"/>
    <property type="match status" value="1"/>
</dbReference>
<dbReference type="InterPro" id="IPR036291">
    <property type="entry name" value="NAD(P)-bd_dom_sf"/>
</dbReference>
<accession>A0ABX5SL76</accession>
<evidence type="ECO:0000313" key="3">
    <source>
        <dbReference type="Proteomes" id="UP000295756"/>
    </source>
</evidence>
<organism evidence="2 3">
    <name type="scientific">Leuconostoc kimchii</name>
    <dbReference type="NCBI Taxonomy" id="136609"/>
    <lineage>
        <taxon>Bacteria</taxon>
        <taxon>Bacillati</taxon>
        <taxon>Bacillota</taxon>
        <taxon>Bacilli</taxon>
        <taxon>Lactobacillales</taxon>
        <taxon>Lactobacillaceae</taxon>
        <taxon>Leuconostoc</taxon>
    </lineage>
</organism>
<dbReference type="InterPro" id="IPR011032">
    <property type="entry name" value="GroES-like_sf"/>
</dbReference>
<dbReference type="Pfam" id="PF08240">
    <property type="entry name" value="ADH_N"/>
    <property type="match status" value="1"/>
</dbReference>
<dbReference type="PANTHER" id="PTHR43482:SF1">
    <property type="entry name" value="PROTEIN AST1-RELATED"/>
    <property type="match status" value="1"/>
</dbReference>
<dbReference type="SUPFAM" id="SSF51735">
    <property type="entry name" value="NAD(P)-binding Rossmann-fold domains"/>
    <property type="match status" value="1"/>
</dbReference>
<dbReference type="SMART" id="SM00829">
    <property type="entry name" value="PKS_ER"/>
    <property type="match status" value="1"/>
</dbReference>
<name>A0ABX5SL76_9LACO</name>
<sequence>MYAIEMNNYGDVDVLVETTTAPKPEIKPNQLLVKQHATAIDPYDVKFRQGLMGSEREVPLIPGSSVAGEVVAIGTEVTDFLIGDRVAASPHLKSYAEYVALSHSAVAKIPENVSYSQAAAVVLGAQTGYQMITKDLNLQPGESVLVLGGSGSVGLTALQIAKLRGASDIYTTAIGHGVTFLKSFDQTIHVIDSQNQSLVTAIPNGVDAILDLIGGENLITALQVLKPSGRLVSIVSNNEDERVTNAYLKSTGKQLADLLKLVSDNQIKVVLAEVLPFNVENLRKFQSAKHVLGKLVLTFE</sequence>
<dbReference type="InterPro" id="IPR013154">
    <property type="entry name" value="ADH-like_N"/>
</dbReference>
<dbReference type="InterPro" id="IPR020843">
    <property type="entry name" value="ER"/>
</dbReference>
<dbReference type="InterPro" id="IPR052585">
    <property type="entry name" value="Lipid_raft_assoc_Zn_ADH"/>
</dbReference>
<proteinExistence type="predicted"/>
<dbReference type="RefSeq" id="WP_013975318.1">
    <property type="nucleotide sequence ID" value="NZ_CP037939.1"/>
</dbReference>
<evidence type="ECO:0000259" key="1">
    <source>
        <dbReference type="SMART" id="SM00829"/>
    </source>
</evidence>
<dbReference type="Proteomes" id="UP000295756">
    <property type="component" value="Chromosome"/>
</dbReference>
<keyword evidence="3" id="KW-1185">Reference proteome</keyword>
<gene>
    <name evidence="2" type="ORF">EW139_01645</name>
</gene>
<dbReference type="SUPFAM" id="SSF50129">
    <property type="entry name" value="GroES-like"/>
    <property type="match status" value="1"/>
</dbReference>
<protein>
    <submittedName>
        <fullName evidence="2">NADP-dependent oxidoreductase</fullName>
    </submittedName>
</protein>
<dbReference type="Gene3D" id="3.90.180.10">
    <property type="entry name" value="Medium-chain alcohol dehydrogenases, catalytic domain"/>
    <property type="match status" value="1"/>
</dbReference>
<reference evidence="2 3" key="1">
    <citation type="submission" date="2019-03" db="EMBL/GenBank/DDBJ databases">
        <title>Complete Genome Sequence of Leuconostoc kimchii strain NKJ218 Isolated from Homemade Kimchi.</title>
        <authorList>
            <person name="Jung J.Y."/>
            <person name="Jin H.M."/>
            <person name="Jung J.-W."/>
            <person name="Lee S.-Y."/>
            <person name="Ryu B.-G."/>
            <person name="Han S.-S."/>
            <person name="Kang H.K."/>
            <person name="Choi H.W."/>
            <person name="Chung E.J."/>
            <person name="Choi K.-M."/>
        </authorList>
    </citation>
    <scope>NUCLEOTIDE SEQUENCE [LARGE SCALE GENOMIC DNA]</scope>
    <source>
        <strain evidence="2 3">NKJ218</strain>
    </source>
</reference>
<evidence type="ECO:0000313" key="2">
    <source>
        <dbReference type="EMBL" id="QBR46900.1"/>
    </source>
</evidence>
<dbReference type="CDD" id="cd05289">
    <property type="entry name" value="MDR_like_2"/>
    <property type="match status" value="1"/>
</dbReference>
<dbReference type="Gene3D" id="3.40.50.720">
    <property type="entry name" value="NAD(P)-binding Rossmann-like Domain"/>
    <property type="match status" value="1"/>
</dbReference>
<feature type="domain" description="Enoyl reductase (ER)" evidence="1">
    <location>
        <begin position="10"/>
        <end position="297"/>
    </location>
</feature>
<dbReference type="Pfam" id="PF13602">
    <property type="entry name" value="ADH_zinc_N_2"/>
    <property type="match status" value="1"/>
</dbReference>
<dbReference type="EMBL" id="CP037939">
    <property type="protein sequence ID" value="QBR46900.1"/>
    <property type="molecule type" value="Genomic_DNA"/>
</dbReference>